<dbReference type="Proteomes" id="UP000092839">
    <property type="component" value="Chromosome"/>
</dbReference>
<name>A0A1B1UJL1_9BRAD</name>
<keyword evidence="6 9" id="KW-0732">Signal</keyword>
<comment type="similarity">
    <text evidence="2">Belongs to the bacterial solute-binding protein 1 family.</text>
</comment>
<dbReference type="RefSeq" id="WP_065730142.1">
    <property type="nucleotide sequence ID" value="NZ_CP016428.1"/>
</dbReference>
<evidence type="ECO:0000313" key="11">
    <source>
        <dbReference type="Proteomes" id="UP000092839"/>
    </source>
</evidence>
<sequence>MKIKTRLYAMLYVGAWIFAGSPAYSDDQVTIHVSFVNSYMKPIHEQIARRFSQLHPDIAVVLSSPVEAWGDQVQRTILDSATGNGPDVAEHAFNLFGQIADRGLAQPLDSLIKQEKGWPSMGYSPALTSLGTYQGKIWGLPFRISTPIIFYNADLVRSVTENPHEFPSDWQGMLQVAKRISALGEQRVGMFFDYQADGNWTFQALLNLRGGQLVSPEGKIGFNNAEGLSALTTLNEIGQSGMIDMPREQARQSFAAGILGMYVGSSSQLGNLLKSSANKFSIGTAPLPRSASNARIPVGGGIYMLTTKDPNKQAAAWEYIKFATGPVAQTLVVEQTGMMPSNDLPARDPNLLGKFYSKNPLYLASLEQLPIVTTWAAFPGPNSVKISDTIREHLRAVVTLKSKPDIALPAMTKDVQALLR</sequence>
<dbReference type="KEGG" id="bic:LMTR13_25080"/>
<evidence type="ECO:0000256" key="2">
    <source>
        <dbReference type="ARBA" id="ARBA00008520"/>
    </source>
</evidence>
<proteinExistence type="inferred from homology"/>
<dbReference type="PANTHER" id="PTHR43649">
    <property type="entry name" value="ARABINOSE-BINDING PROTEIN-RELATED"/>
    <property type="match status" value="1"/>
</dbReference>
<evidence type="ECO:0000256" key="8">
    <source>
        <dbReference type="ARBA" id="ARBA00034473"/>
    </source>
</evidence>
<evidence type="ECO:0000256" key="9">
    <source>
        <dbReference type="SAM" id="SignalP"/>
    </source>
</evidence>
<evidence type="ECO:0000313" key="10">
    <source>
        <dbReference type="EMBL" id="ANW02946.1"/>
    </source>
</evidence>
<dbReference type="Pfam" id="PF13416">
    <property type="entry name" value="SBP_bac_8"/>
    <property type="match status" value="1"/>
</dbReference>
<comment type="subunit">
    <text evidence="3">The complex is composed of two ATP-binding proteins (UgpC), two transmembrane proteins (UgpA and UgpE) and a solute-binding protein (UgpB).</text>
</comment>
<organism evidence="10 11">
    <name type="scientific">Bradyrhizobium icense</name>
    <dbReference type="NCBI Taxonomy" id="1274631"/>
    <lineage>
        <taxon>Bacteria</taxon>
        <taxon>Pseudomonadati</taxon>
        <taxon>Pseudomonadota</taxon>
        <taxon>Alphaproteobacteria</taxon>
        <taxon>Hyphomicrobiales</taxon>
        <taxon>Nitrobacteraceae</taxon>
        <taxon>Bradyrhizobium</taxon>
    </lineage>
</organism>
<accession>A0A1B1UJL1</accession>
<comment type="function">
    <text evidence="8">Part of the ABC transporter complex UgpBAEC involved in sn-glycerol-3-phosphate (G3P) import. Binds G3P.</text>
</comment>
<feature type="signal peptide" evidence="9">
    <location>
        <begin position="1"/>
        <end position="25"/>
    </location>
</feature>
<dbReference type="PANTHER" id="PTHR43649:SF31">
    <property type="entry name" value="SN-GLYCEROL-3-PHOSPHATE-BINDING PERIPLASMIC PROTEIN UGPB"/>
    <property type="match status" value="1"/>
</dbReference>
<evidence type="ECO:0000256" key="3">
    <source>
        <dbReference type="ARBA" id="ARBA00011557"/>
    </source>
</evidence>
<keyword evidence="5" id="KW-0813">Transport</keyword>
<keyword evidence="7" id="KW-0574">Periplasm</keyword>
<dbReference type="EMBL" id="CP016428">
    <property type="protein sequence ID" value="ANW02946.1"/>
    <property type="molecule type" value="Genomic_DNA"/>
</dbReference>
<dbReference type="AlphaFoldDB" id="A0A1B1UJL1"/>
<dbReference type="STRING" id="1274631.LMTR13_25080"/>
<feature type="chain" id="PRO_5008530623" description="sn-glycerol-3-phosphate-binding periplasmic protein UgpB" evidence="9">
    <location>
        <begin position="26"/>
        <end position="420"/>
    </location>
</feature>
<dbReference type="SUPFAM" id="SSF53850">
    <property type="entry name" value="Periplasmic binding protein-like II"/>
    <property type="match status" value="1"/>
</dbReference>
<dbReference type="InterPro" id="IPR006059">
    <property type="entry name" value="SBP"/>
</dbReference>
<protein>
    <recommendedName>
        <fullName evidence="4">sn-glycerol-3-phosphate-binding periplasmic protein UgpB</fullName>
    </recommendedName>
</protein>
<comment type="subcellular location">
    <subcellularLocation>
        <location evidence="1">Periplasm</location>
    </subcellularLocation>
</comment>
<gene>
    <name evidence="10" type="ORF">LMTR13_25080</name>
</gene>
<evidence type="ECO:0000256" key="1">
    <source>
        <dbReference type="ARBA" id="ARBA00004418"/>
    </source>
</evidence>
<evidence type="ECO:0000256" key="4">
    <source>
        <dbReference type="ARBA" id="ARBA00017470"/>
    </source>
</evidence>
<evidence type="ECO:0000256" key="5">
    <source>
        <dbReference type="ARBA" id="ARBA00022448"/>
    </source>
</evidence>
<keyword evidence="11" id="KW-1185">Reference proteome</keyword>
<dbReference type="Gene3D" id="3.40.190.10">
    <property type="entry name" value="Periplasmic binding protein-like II"/>
    <property type="match status" value="1"/>
</dbReference>
<evidence type="ECO:0000256" key="7">
    <source>
        <dbReference type="ARBA" id="ARBA00022764"/>
    </source>
</evidence>
<evidence type="ECO:0000256" key="6">
    <source>
        <dbReference type="ARBA" id="ARBA00022729"/>
    </source>
</evidence>
<dbReference type="InterPro" id="IPR050490">
    <property type="entry name" value="Bact_solute-bd_prot1"/>
</dbReference>
<dbReference type="GO" id="GO:0042597">
    <property type="term" value="C:periplasmic space"/>
    <property type="evidence" value="ECO:0007669"/>
    <property type="project" value="UniProtKB-SubCell"/>
</dbReference>
<reference evidence="10 11" key="1">
    <citation type="submission" date="2016-07" db="EMBL/GenBank/DDBJ databases">
        <title>Complete genome sequence of Bradyrhizobium icense LMTR 13T, a potential inoculant strain isolated from lima bean (Phaseolus lunatus) in Peru.</title>
        <authorList>
            <person name="Ormeno-Orrillo E."/>
            <person name="Duran D."/>
            <person name="Rogel M.A."/>
            <person name="Rey L."/>
            <person name="Imperial J."/>
            <person name="Ruiz-Argueso T."/>
            <person name="Martinez-Romero E."/>
        </authorList>
    </citation>
    <scope>NUCLEOTIDE SEQUENCE [LARGE SCALE GENOMIC DNA]</scope>
    <source>
        <strain evidence="10 11">LMTR 13</strain>
    </source>
</reference>